<proteinExistence type="predicted"/>
<keyword evidence="2" id="KW-1185">Reference proteome</keyword>
<organism evidence="1 2">
    <name type="scientific">Catharanthus roseus</name>
    <name type="common">Madagascar periwinkle</name>
    <name type="synonym">Vinca rosea</name>
    <dbReference type="NCBI Taxonomy" id="4058"/>
    <lineage>
        <taxon>Eukaryota</taxon>
        <taxon>Viridiplantae</taxon>
        <taxon>Streptophyta</taxon>
        <taxon>Embryophyta</taxon>
        <taxon>Tracheophyta</taxon>
        <taxon>Spermatophyta</taxon>
        <taxon>Magnoliopsida</taxon>
        <taxon>eudicotyledons</taxon>
        <taxon>Gunneridae</taxon>
        <taxon>Pentapetalae</taxon>
        <taxon>asterids</taxon>
        <taxon>lamiids</taxon>
        <taxon>Gentianales</taxon>
        <taxon>Apocynaceae</taxon>
        <taxon>Rauvolfioideae</taxon>
        <taxon>Vinceae</taxon>
        <taxon>Catharanthinae</taxon>
        <taxon>Catharanthus</taxon>
    </lineage>
</organism>
<dbReference type="EMBL" id="CM044707">
    <property type="protein sequence ID" value="KAI5654655.1"/>
    <property type="molecule type" value="Genomic_DNA"/>
</dbReference>
<accession>A0ACC0A164</accession>
<comment type="caution">
    <text evidence="1">The sequence shown here is derived from an EMBL/GenBank/DDBJ whole genome shotgun (WGS) entry which is preliminary data.</text>
</comment>
<evidence type="ECO:0000313" key="1">
    <source>
        <dbReference type="EMBL" id="KAI5654655.1"/>
    </source>
</evidence>
<dbReference type="Proteomes" id="UP001060085">
    <property type="component" value="Linkage Group LG07"/>
</dbReference>
<reference evidence="2" key="1">
    <citation type="journal article" date="2023" name="Nat. Plants">
        <title>Single-cell RNA sequencing provides a high-resolution roadmap for understanding the multicellular compartmentation of specialized metabolism.</title>
        <authorList>
            <person name="Sun S."/>
            <person name="Shen X."/>
            <person name="Li Y."/>
            <person name="Li Y."/>
            <person name="Wang S."/>
            <person name="Li R."/>
            <person name="Zhang H."/>
            <person name="Shen G."/>
            <person name="Guo B."/>
            <person name="Wei J."/>
            <person name="Xu J."/>
            <person name="St-Pierre B."/>
            <person name="Chen S."/>
            <person name="Sun C."/>
        </authorList>
    </citation>
    <scope>NUCLEOTIDE SEQUENCE [LARGE SCALE GENOMIC DNA]</scope>
</reference>
<evidence type="ECO:0000313" key="2">
    <source>
        <dbReference type="Proteomes" id="UP001060085"/>
    </source>
</evidence>
<sequence>MLLFPRPPPSPATIRYCRGWPGSWRNLNSSRLVSLAPPRASLSSSSSSLSNQEDVDTFTKYSGYLFELSSSEADSLTEYDVSKIAAIYQKKPLILLRRLFQTAATLGKWFALRYIDSLSERAEEMFEVRAEELRKILVELGPAYIKIAQAISSRSDLVPPSYLAELSLLQDRIAPFSSEVAFETIEKELNLPIDAIFSEISPEPVAAASLGQVYQARLRTSGQVVAVKVQRPGVQAAIALDILILRYFAGLIRRAGKFNTDLQAVVDEWASSLFREMDYKREARNGVTFRELYGGIKDVIVPKMFTNQTTRKVLIMEWLEGQKLAEVKDLYLVEVGVYCSFNQLLEYGFYHADPHPGNLLRTYDGKLAYLDFGMMGEFKQELRDGFIEACLHLVNRDYDALAKDFVTLGFLPPTANKDEVTKALTGVFRDAVAKGIRNISFGDLLGDLGVTMYKFKFQIPSYFSLVIRSLAVLEGIAISSNPNYKVLGSTYPWIARKVLTDSSPKLKSSLQTLLYKDGRFRIDRLESLVYESLRARTEKPTEKQTEDSRMAMKQILSFMLDDKGAFVREILLEEFAKGLDALGLATVDSITGNLPFSRPQSISLMTDEDITNLRTLRRLILLLSGTETSDRTSKGGNYQRTWNGASLVLYQPVSVQELQQLLSVIPEVNKSLSVKQEFMVEALRVLELYFSLPLLEYRSWKEFLRHLHNFLACYRFQ</sequence>
<name>A0ACC0A164_CATRO</name>
<gene>
    <name evidence="1" type="ORF">M9H77_31842</name>
</gene>
<protein>
    <submittedName>
        <fullName evidence="1">Uncharacterized protein</fullName>
    </submittedName>
</protein>